<proteinExistence type="predicted"/>
<keyword evidence="2" id="KW-0808">Transferase</keyword>
<keyword evidence="1" id="KW-1133">Transmembrane helix</keyword>
<dbReference type="EMBL" id="L09723">
    <property type="protein sequence ID" value="AAA46707.1"/>
    <property type="molecule type" value="Genomic_DNA"/>
</dbReference>
<feature type="transmembrane region" description="Helical" evidence="1">
    <location>
        <begin position="26"/>
        <end position="44"/>
    </location>
</feature>
<name>Q65341_NPVAC</name>
<protein>
    <submittedName>
        <fullName evidence="2">LEF-Autographa californica nuclear polyhedrosis virus late expression factor (lef-1) gene and ecdysteroid UDP-glucosyltransferase genes</fullName>
    </submittedName>
</protein>
<keyword evidence="1" id="KW-0472">Membrane</keyword>
<sequence>MLSLASSSCKRNSNCSNLLPTSFLNVSWVTINFSLFAFSFFTCFKTDSILSRKSSRSPSV</sequence>
<reference evidence="2" key="2">
    <citation type="journal article" date="1993" name="J. Virol.">
        <title>Identification and characterization of lef-1, a baculovirus gene involved in late and very late gene expression.</title>
        <authorList>
            <person name="Passarelli A.L."/>
            <person name="Miller L.K."/>
        </authorList>
    </citation>
    <scope>NUCLEOTIDE SEQUENCE</scope>
    <source>
        <strain evidence="2">L-1</strain>
    </source>
</reference>
<keyword evidence="1" id="KW-0812">Transmembrane</keyword>
<accession>Q65341</accession>
<organism evidence="2">
    <name type="scientific">Autographa californica nuclear polyhedrosis virus</name>
    <name type="common">AcMNPV</name>
    <dbReference type="NCBI Taxonomy" id="46015"/>
    <lineage>
        <taxon>Viruses</taxon>
        <taxon>Viruses incertae sedis</taxon>
        <taxon>Naldaviricetes</taxon>
        <taxon>Lefavirales</taxon>
        <taxon>Baculoviridae</taxon>
        <taxon>Alphabaculovirus</taxon>
        <taxon>Alphabaculovirus aucalifornicae</taxon>
    </lineage>
</organism>
<evidence type="ECO:0000313" key="2">
    <source>
        <dbReference type="EMBL" id="AAA46707.1"/>
    </source>
</evidence>
<dbReference type="GO" id="GO:0016740">
    <property type="term" value="F:transferase activity"/>
    <property type="evidence" value="ECO:0007669"/>
    <property type="project" value="UniProtKB-KW"/>
</dbReference>
<reference evidence="2" key="1">
    <citation type="journal article" date="1990" name="J. Virol.">
        <title>Regulation of expression of a baculovirus ecdysteroid UDPglucosyltransferase gene.</title>
        <authorList>
            <person name="O'Reilly D.R."/>
            <person name="Miller L.K."/>
        </authorList>
    </citation>
    <scope>NUCLEOTIDE SEQUENCE</scope>
    <source>
        <strain evidence="2">L-1</strain>
    </source>
</reference>
<organismHost>
    <name type="scientific">Lepidoptera</name>
    <name type="common">moths &amp; butterflies</name>
    <dbReference type="NCBI Taxonomy" id="7088"/>
</organismHost>
<evidence type="ECO:0000256" key="1">
    <source>
        <dbReference type="SAM" id="Phobius"/>
    </source>
</evidence>